<dbReference type="Proteomes" id="UP001229486">
    <property type="component" value="Unassembled WGS sequence"/>
</dbReference>
<protein>
    <submittedName>
        <fullName evidence="1">Uncharacterized protein</fullName>
    </submittedName>
</protein>
<dbReference type="RefSeq" id="WP_392393142.1">
    <property type="nucleotide sequence ID" value="NZ_JAURTK010000002.1"/>
</dbReference>
<evidence type="ECO:0000313" key="2">
    <source>
        <dbReference type="Proteomes" id="UP001229486"/>
    </source>
</evidence>
<sequence>MFATLFLWFNALLLRTLRHHFDAAYDNAAVCASIASQQVFLVGCSAFVFAGLRLTRRDSILQLRAIVSTPLVLVPLL</sequence>
<dbReference type="EMBL" id="JAURTK010000002">
    <property type="protein sequence ID" value="MDP9646336.1"/>
    <property type="molecule type" value="Genomic_DNA"/>
</dbReference>
<reference evidence="1" key="1">
    <citation type="submission" date="2023-07" db="EMBL/GenBank/DDBJ databases">
        <title>Sorghum-associated microbial communities from plants grown in Nebraska, USA.</title>
        <authorList>
            <person name="Schachtman D."/>
        </authorList>
    </citation>
    <scope>NUCLEOTIDE SEQUENCE</scope>
    <source>
        <strain evidence="1">DS1061</strain>
    </source>
</reference>
<organism evidence="1 2">
    <name type="scientific">Paraburkholderia caledonica</name>
    <dbReference type="NCBI Taxonomy" id="134536"/>
    <lineage>
        <taxon>Bacteria</taxon>
        <taxon>Pseudomonadati</taxon>
        <taxon>Pseudomonadota</taxon>
        <taxon>Betaproteobacteria</taxon>
        <taxon>Burkholderiales</taxon>
        <taxon>Burkholderiaceae</taxon>
        <taxon>Paraburkholderia</taxon>
    </lineage>
</organism>
<evidence type="ECO:0000313" key="1">
    <source>
        <dbReference type="EMBL" id="MDP9646336.1"/>
    </source>
</evidence>
<gene>
    <name evidence="1" type="ORF">J2793_001769</name>
</gene>
<comment type="caution">
    <text evidence="1">The sequence shown here is derived from an EMBL/GenBank/DDBJ whole genome shotgun (WGS) entry which is preliminary data.</text>
</comment>
<proteinExistence type="predicted"/>
<name>A0AB73I8J7_9BURK</name>
<accession>A0AB73I8J7</accession>
<dbReference type="AlphaFoldDB" id="A0AB73I8J7"/>